<evidence type="ECO:0000313" key="2">
    <source>
        <dbReference type="EMBL" id="KAE9632994.1"/>
    </source>
</evidence>
<dbReference type="InterPro" id="IPR013216">
    <property type="entry name" value="Methyltransf_11"/>
</dbReference>
<dbReference type="PANTHER" id="PTHR43861:SF1">
    <property type="entry name" value="TRANS-ACONITATE 2-METHYLTRANSFERASE"/>
    <property type="match status" value="1"/>
</dbReference>
<dbReference type="Proteomes" id="UP000483018">
    <property type="component" value="Unassembled WGS sequence"/>
</dbReference>
<keyword evidence="3" id="KW-1185">Reference proteome</keyword>
<dbReference type="EMBL" id="WSLF01000010">
    <property type="protein sequence ID" value="KAE9632994.1"/>
    <property type="molecule type" value="Genomic_DNA"/>
</dbReference>
<dbReference type="GO" id="GO:0008757">
    <property type="term" value="F:S-adenosylmethionine-dependent methyltransferase activity"/>
    <property type="evidence" value="ECO:0007669"/>
    <property type="project" value="InterPro"/>
</dbReference>
<evidence type="ECO:0000313" key="3">
    <source>
        <dbReference type="Proteomes" id="UP000483018"/>
    </source>
</evidence>
<dbReference type="AlphaFoldDB" id="A0A7C8LG77"/>
<sequence length="110" mass="12024">MGCGSGRDSKAFIQQGYQVTAVDGSNELCKIASKYIGQEVICKRFQDLRESSTYDAVWACASLLHVPLVDLSLSKVATALKTGGYFYGSFKYGEFGGERNVGYNTRNLSE</sequence>
<dbReference type="CDD" id="cd02440">
    <property type="entry name" value="AdoMet_MTases"/>
    <property type="match status" value="1"/>
</dbReference>
<dbReference type="PANTHER" id="PTHR43861">
    <property type="entry name" value="TRANS-ACONITATE 2-METHYLTRANSFERASE-RELATED"/>
    <property type="match status" value="1"/>
</dbReference>
<comment type="caution">
    <text evidence="2">The sequence shown here is derived from an EMBL/GenBank/DDBJ whole genome shotgun (WGS) entry which is preliminary data.</text>
</comment>
<reference evidence="2 3" key="1">
    <citation type="submission" date="2019-12" db="EMBL/GenBank/DDBJ databases">
        <title>Defluviitalea raffinosedens, isolated from a biogas fermenter, genome sequencing and characterization.</title>
        <authorList>
            <person name="Rettenmaier R."/>
            <person name="Schneider M."/>
            <person name="Neuhaus K."/>
            <person name="Liebl W."/>
            <person name="Zverlov V."/>
        </authorList>
    </citation>
    <scope>NUCLEOTIDE SEQUENCE [LARGE SCALE GENOMIC DNA]</scope>
    <source>
        <strain evidence="2 3">249c-K6</strain>
    </source>
</reference>
<accession>A0A7C8LG77</accession>
<proteinExistence type="predicted"/>
<protein>
    <submittedName>
        <fullName evidence="2">Methyltransferase domain-containing protein</fullName>
    </submittedName>
</protein>
<gene>
    <name evidence="2" type="ORF">GND95_10585</name>
</gene>
<dbReference type="Gene3D" id="3.40.50.150">
    <property type="entry name" value="Vaccinia Virus protein VP39"/>
    <property type="match status" value="1"/>
</dbReference>
<keyword evidence="2" id="KW-0808">Transferase</keyword>
<organism evidence="2 3">
    <name type="scientific">Defluviitalea raffinosedens</name>
    <dbReference type="NCBI Taxonomy" id="1450156"/>
    <lineage>
        <taxon>Bacteria</taxon>
        <taxon>Bacillati</taxon>
        <taxon>Bacillota</taxon>
        <taxon>Clostridia</taxon>
        <taxon>Lachnospirales</taxon>
        <taxon>Defluviitaleaceae</taxon>
        <taxon>Defluviitalea</taxon>
    </lineage>
</organism>
<keyword evidence="2" id="KW-0489">Methyltransferase</keyword>
<dbReference type="GO" id="GO:0032259">
    <property type="term" value="P:methylation"/>
    <property type="evidence" value="ECO:0007669"/>
    <property type="project" value="UniProtKB-KW"/>
</dbReference>
<dbReference type="OrthoDB" id="9804312at2"/>
<name>A0A7C8LG77_9FIRM</name>
<dbReference type="InterPro" id="IPR029063">
    <property type="entry name" value="SAM-dependent_MTases_sf"/>
</dbReference>
<evidence type="ECO:0000259" key="1">
    <source>
        <dbReference type="Pfam" id="PF08241"/>
    </source>
</evidence>
<feature type="domain" description="Methyltransferase type 11" evidence="1">
    <location>
        <begin position="1"/>
        <end position="87"/>
    </location>
</feature>
<dbReference type="RefSeq" id="WP_158741168.1">
    <property type="nucleotide sequence ID" value="NZ_WSLF01000010.1"/>
</dbReference>
<dbReference type="Pfam" id="PF08241">
    <property type="entry name" value="Methyltransf_11"/>
    <property type="match status" value="1"/>
</dbReference>
<dbReference type="SUPFAM" id="SSF53335">
    <property type="entry name" value="S-adenosyl-L-methionine-dependent methyltransferases"/>
    <property type="match status" value="1"/>
</dbReference>